<dbReference type="AlphaFoldDB" id="A0A7J5UUL5"/>
<reference evidence="1 2" key="1">
    <citation type="submission" date="2019-10" db="EMBL/GenBank/DDBJ databases">
        <title>Georgenia wutianyii sp. nov. and Georgenia yuyongxinii sp. nov. isolated from plateau pika (Ochotona curzoniae) in the Qinghai-Tibet plateau of China.</title>
        <authorList>
            <person name="Tian Z."/>
        </authorList>
    </citation>
    <scope>NUCLEOTIDE SEQUENCE [LARGE SCALE GENOMIC DNA]</scope>
    <source>
        <strain evidence="1 2">DSM 21501</strain>
    </source>
</reference>
<proteinExistence type="predicted"/>
<protein>
    <recommendedName>
        <fullName evidence="3">Restriction endonuclease</fullName>
    </recommendedName>
</protein>
<sequence>MAASTKEKGERLEHLMCWLLSHLPGVQARRRNVYSANGAQEIDVLFYNEPTTGGFAEFGSKFIGECKNWVRPVDSSDVAWFAWKMRLGGVYQGVLFAANGITSDHKRRTAAQSIVLDSNSETPSRQIYVLTLDEVADITCTGDLRELLIDKAMLLTGRDPF</sequence>
<accession>A0A7J5UUL5</accession>
<evidence type="ECO:0000313" key="2">
    <source>
        <dbReference type="Proteomes" id="UP000451860"/>
    </source>
</evidence>
<dbReference type="EMBL" id="WHJE01000002">
    <property type="protein sequence ID" value="KAE8765985.1"/>
    <property type="molecule type" value="Genomic_DNA"/>
</dbReference>
<dbReference type="RefSeq" id="WP_152201900.1">
    <property type="nucleotide sequence ID" value="NZ_VUKF01000009.1"/>
</dbReference>
<comment type="caution">
    <text evidence="1">The sequence shown here is derived from an EMBL/GenBank/DDBJ whole genome shotgun (WGS) entry which is preliminary data.</text>
</comment>
<evidence type="ECO:0000313" key="1">
    <source>
        <dbReference type="EMBL" id="KAE8765985.1"/>
    </source>
</evidence>
<dbReference type="Proteomes" id="UP000451860">
    <property type="component" value="Unassembled WGS sequence"/>
</dbReference>
<organism evidence="1 2">
    <name type="scientific">Georgenia thermotolerans</name>
    <dbReference type="NCBI Taxonomy" id="527326"/>
    <lineage>
        <taxon>Bacteria</taxon>
        <taxon>Bacillati</taxon>
        <taxon>Actinomycetota</taxon>
        <taxon>Actinomycetes</taxon>
        <taxon>Micrococcales</taxon>
        <taxon>Bogoriellaceae</taxon>
        <taxon>Georgenia</taxon>
    </lineage>
</organism>
<gene>
    <name evidence="1" type="ORF">GB883_00820</name>
</gene>
<evidence type="ECO:0008006" key="3">
    <source>
        <dbReference type="Google" id="ProtNLM"/>
    </source>
</evidence>
<name>A0A7J5UUL5_9MICO</name>
<keyword evidence="2" id="KW-1185">Reference proteome</keyword>
<dbReference type="OrthoDB" id="1426537at2"/>
<dbReference type="InterPro" id="IPR011335">
    <property type="entry name" value="Restrct_endonuc-II-like"/>
</dbReference>
<dbReference type="SUPFAM" id="SSF52980">
    <property type="entry name" value="Restriction endonuclease-like"/>
    <property type="match status" value="1"/>
</dbReference>